<accession>A0A4S8MBY1</accession>
<organism evidence="1 2">
    <name type="scientific">Dendrothele bispora (strain CBS 962.96)</name>
    <dbReference type="NCBI Taxonomy" id="1314807"/>
    <lineage>
        <taxon>Eukaryota</taxon>
        <taxon>Fungi</taxon>
        <taxon>Dikarya</taxon>
        <taxon>Basidiomycota</taxon>
        <taxon>Agaricomycotina</taxon>
        <taxon>Agaricomycetes</taxon>
        <taxon>Agaricomycetidae</taxon>
        <taxon>Agaricales</taxon>
        <taxon>Agaricales incertae sedis</taxon>
        <taxon>Dendrothele</taxon>
    </lineage>
</organism>
<keyword evidence="2" id="KW-1185">Reference proteome</keyword>
<gene>
    <name evidence="1" type="ORF">K435DRAFT_658933</name>
</gene>
<reference evidence="1 2" key="1">
    <citation type="journal article" date="2019" name="Nat. Ecol. Evol.">
        <title>Megaphylogeny resolves global patterns of mushroom evolution.</title>
        <authorList>
            <person name="Varga T."/>
            <person name="Krizsan K."/>
            <person name="Foldi C."/>
            <person name="Dima B."/>
            <person name="Sanchez-Garcia M."/>
            <person name="Sanchez-Ramirez S."/>
            <person name="Szollosi G.J."/>
            <person name="Szarkandi J.G."/>
            <person name="Papp V."/>
            <person name="Albert L."/>
            <person name="Andreopoulos W."/>
            <person name="Angelini C."/>
            <person name="Antonin V."/>
            <person name="Barry K.W."/>
            <person name="Bougher N.L."/>
            <person name="Buchanan P."/>
            <person name="Buyck B."/>
            <person name="Bense V."/>
            <person name="Catcheside P."/>
            <person name="Chovatia M."/>
            <person name="Cooper J."/>
            <person name="Damon W."/>
            <person name="Desjardin D."/>
            <person name="Finy P."/>
            <person name="Geml J."/>
            <person name="Haridas S."/>
            <person name="Hughes K."/>
            <person name="Justo A."/>
            <person name="Karasinski D."/>
            <person name="Kautmanova I."/>
            <person name="Kiss B."/>
            <person name="Kocsube S."/>
            <person name="Kotiranta H."/>
            <person name="LaButti K.M."/>
            <person name="Lechner B.E."/>
            <person name="Liimatainen K."/>
            <person name="Lipzen A."/>
            <person name="Lukacs Z."/>
            <person name="Mihaltcheva S."/>
            <person name="Morgado L.N."/>
            <person name="Niskanen T."/>
            <person name="Noordeloos M.E."/>
            <person name="Ohm R.A."/>
            <person name="Ortiz-Santana B."/>
            <person name="Ovrebo C."/>
            <person name="Racz N."/>
            <person name="Riley R."/>
            <person name="Savchenko A."/>
            <person name="Shiryaev A."/>
            <person name="Soop K."/>
            <person name="Spirin V."/>
            <person name="Szebenyi C."/>
            <person name="Tomsovsky M."/>
            <person name="Tulloss R.E."/>
            <person name="Uehling J."/>
            <person name="Grigoriev I.V."/>
            <person name="Vagvolgyi C."/>
            <person name="Papp T."/>
            <person name="Martin F.M."/>
            <person name="Miettinen O."/>
            <person name="Hibbett D.S."/>
            <person name="Nagy L.G."/>
        </authorList>
    </citation>
    <scope>NUCLEOTIDE SEQUENCE [LARGE SCALE GENOMIC DNA]</scope>
    <source>
        <strain evidence="1 2">CBS 962.96</strain>
    </source>
</reference>
<sequence>RHLRKDEMKYMRDLHVLEQKLEINTTWERGSDEWERVDLMAKNAEYQKALDHLEGLLVSRIFELGKAHLAGTGYKMRQHLLNAIRNRSKAIQTAIERYNNAAKALRPQRRTISWDQIMDYTFLSEFDILRDTRDDVRHK</sequence>
<dbReference type="EMBL" id="ML179119">
    <property type="protein sequence ID" value="THU99473.1"/>
    <property type="molecule type" value="Genomic_DNA"/>
</dbReference>
<dbReference type="OrthoDB" id="2676448at2759"/>
<feature type="non-terminal residue" evidence="1">
    <location>
        <position position="1"/>
    </location>
</feature>
<proteinExistence type="predicted"/>
<name>A0A4S8MBY1_DENBC</name>
<protein>
    <submittedName>
        <fullName evidence="1">Uncharacterized protein</fullName>
    </submittedName>
</protein>
<dbReference type="AlphaFoldDB" id="A0A4S8MBY1"/>
<dbReference type="Proteomes" id="UP000297245">
    <property type="component" value="Unassembled WGS sequence"/>
</dbReference>
<evidence type="ECO:0000313" key="2">
    <source>
        <dbReference type="Proteomes" id="UP000297245"/>
    </source>
</evidence>
<evidence type="ECO:0000313" key="1">
    <source>
        <dbReference type="EMBL" id="THU99473.1"/>
    </source>
</evidence>